<dbReference type="KEGG" id="fli:Fleli_3855"/>
<dbReference type="PROSITE" id="PS00571">
    <property type="entry name" value="AMIDASES"/>
    <property type="match status" value="1"/>
</dbReference>
<dbReference type="STRING" id="880071.Fleli_3855"/>
<dbReference type="SUPFAM" id="SSF75304">
    <property type="entry name" value="Amidase signature (AS) enzymes"/>
    <property type="match status" value="1"/>
</dbReference>
<dbReference type="PANTHER" id="PTHR43372:SF4">
    <property type="entry name" value="FATTY-ACID AMIDE HYDROLASE 2"/>
    <property type="match status" value="1"/>
</dbReference>
<dbReference type="GO" id="GO:0012505">
    <property type="term" value="C:endomembrane system"/>
    <property type="evidence" value="ECO:0007669"/>
    <property type="project" value="TreeGrafter"/>
</dbReference>
<evidence type="ECO:0000259" key="1">
    <source>
        <dbReference type="Pfam" id="PF01425"/>
    </source>
</evidence>
<evidence type="ECO:0000313" key="3">
    <source>
        <dbReference type="Proteomes" id="UP000006054"/>
    </source>
</evidence>
<keyword evidence="3" id="KW-1185">Reference proteome</keyword>
<protein>
    <submittedName>
        <fullName evidence="2">Amidase, Asp-tRNAAsn/Glu-tRNAGln amidotransferase A subunit</fullName>
    </submittedName>
</protein>
<proteinExistence type="predicted"/>
<dbReference type="EMBL" id="CP003345">
    <property type="protein sequence ID" value="AFM06160.1"/>
    <property type="molecule type" value="Genomic_DNA"/>
</dbReference>
<gene>
    <name evidence="2" type="ordered locus">Fleli_3855</name>
</gene>
<dbReference type="InterPro" id="IPR023631">
    <property type="entry name" value="Amidase_dom"/>
</dbReference>
<organism evidence="2 3">
    <name type="scientific">Bernardetia litoralis (strain ATCC 23117 / DSM 6794 / NBRC 15988 / NCIMB 1366 / Fx l1 / Sio-4)</name>
    <name type="common">Flexibacter litoralis</name>
    <dbReference type="NCBI Taxonomy" id="880071"/>
    <lineage>
        <taxon>Bacteria</taxon>
        <taxon>Pseudomonadati</taxon>
        <taxon>Bacteroidota</taxon>
        <taxon>Cytophagia</taxon>
        <taxon>Cytophagales</taxon>
        <taxon>Bernardetiaceae</taxon>
        <taxon>Bernardetia</taxon>
    </lineage>
</organism>
<dbReference type="AlphaFoldDB" id="I4AQC5"/>
<dbReference type="eggNOG" id="COG0154">
    <property type="taxonomic scope" value="Bacteria"/>
</dbReference>
<dbReference type="RefSeq" id="WP_014799583.1">
    <property type="nucleotide sequence ID" value="NC_018018.1"/>
</dbReference>
<dbReference type="Proteomes" id="UP000006054">
    <property type="component" value="Chromosome"/>
</dbReference>
<dbReference type="InterPro" id="IPR052739">
    <property type="entry name" value="FAAH2"/>
</dbReference>
<evidence type="ECO:0000313" key="2">
    <source>
        <dbReference type="EMBL" id="AFM06160.1"/>
    </source>
</evidence>
<dbReference type="HOGENOM" id="CLU_009600_0_4_10"/>
<dbReference type="PATRIC" id="fig|880071.3.peg.3858"/>
<feature type="domain" description="Amidase" evidence="1">
    <location>
        <begin position="27"/>
        <end position="448"/>
    </location>
</feature>
<dbReference type="PANTHER" id="PTHR43372">
    <property type="entry name" value="FATTY-ACID AMIDE HYDROLASE"/>
    <property type="match status" value="1"/>
</dbReference>
<sequence>MMTKTITELSAIDILKGIKKNEFKISEVVEAHISKIDEINPALNAMAAPLYEQAREKAQKLDNKKEPNKEFPLLGLPVTIKDHVQVKGGISTFGLKGLKGNVNQTNSTIVQRLEDAGAIVLGNTNMAEFGGAYETDNLIYGRTNNPYDLNRTSGGSSGGESALISAQGSPLGIGTDAGGSIRVPAHYTGIVGIKPTRGRVPLTGILPETNGILSFLAYVSPMARYVDDVEFVYHQLIGNDGQDPRSITYPLESSEKIDIKKLKVAYYTGFEGIAEIDSDTSTIINNVVAALKKDTQSVEEINPIFLEKAYSTWLTLFAGGGGSAPTKFALEQFFNTTEYGIVLQKLFTEMDKPENIVSLGDFQMFLMQWDVIAKQLNGVFQQADVIVSPVAISAAPLHGTSYDSMSDFVYSQLHNLSGLPTLVVRCGTSKEGLPIGIQITANMFREDICFAVGKHLEEIFGGYKAPK</sequence>
<dbReference type="InterPro" id="IPR020556">
    <property type="entry name" value="Amidase_CS"/>
</dbReference>
<dbReference type="GO" id="GO:0016740">
    <property type="term" value="F:transferase activity"/>
    <property type="evidence" value="ECO:0007669"/>
    <property type="project" value="UniProtKB-KW"/>
</dbReference>
<dbReference type="InterPro" id="IPR036928">
    <property type="entry name" value="AS_sf"/>
</dbReference>
<name>I4AQC5_BERLS</name>
<accession>I4AQC5</accession>
<dbReference type="OrthoDB" id="9811471at2"/>
<dbReference type="Pfam" id="PF01425">
    <property type="entry name" value="Amidase"/>
    <property type="match status" value="1"/>
</dbReference>
<keyword evidence="2" id="KW-0808">Transferase</keyword>
<dbReference type="Gene3D" id="3.90.1300.10">
    <property type="entry name" value="Amidase signature (AS) domain"/>
    <property type="match status" value="1"/>
</dbReference>
<reference evidence="3" key="1">
    <citation type="submission" date="2012-06" db="EMBL/GenBank/DDBJ databases">
        <title>The complete genome of Flexibacter litoralis DSM 6794.</title>
        <authorList>
            <person name="Lucas S."/>
            <person name="Copeland A."/>
            <person name="Lapidus A."/>
            <person name="Glavina del Rio T."/>
            <person name="Dalin E."/>
            <person name="Tice H."/>
            <person name="Bruce D."/>
            <person name="Goodwin L."/>
            <person name="Pitluck S."/>
            <person name="Peters L."/>
            <person name="Ovchinnikova G."/>
            <person name="Lu M."/>
            <person name="Kyrpides N."/>
            <person name="Mavromatis K."/>
            <person name="Ivanova N."/>
            <person name="Brettin T."/>
            <person name="Detter J.C."/>
            <person name="Han C."/>
            <person name="Larimer F."/>
            <person name="Land M."/>
            <person name="Hauser L."/>
            <person name="Markowitz V."/>
            <person name="Cheng J.-F."/>
            <person name="Hugenholtz P."/>
            <person name="Woyke T."/>
            <person name="Wu D."/>
            <person name="Spring S."/>
            <person name="Lang E."/>
            <person name="Kopitz M."/>
            <person name="Brambilla E."/>
            <person name="Klenk H.-P."/>
            <person name="Eisen J.A."/>
        </authorList>
    </citation>
    <scope>NUCLEOTIDE SEQUENCE [LARGE SCALE GENOMIC DNA]</scope>
    <source>
        <strain evidence="3">ATCC 23117 / DSM 6794 / NBRC 15988 / NCIMB 1366 / Sio-4</strain>
    </source>
</reference>